<keyword evidence="9" id="KW-0233">DNA recombination</keyword>
<dbReference type="InterPro" id="IPR003395">
    <property type="entry name" value="RecF/RecN/SMC_N"/>
</dbReference>
<dbReference type="InterPro" id="IPR038729">
    <property type="entry name" value="Rad50/SbcC_AAA"/>
</dbReference>
<evidence type="ECO:0000256" key="8">
    <source>
        <dbReference type="ARBA" id="ARBA00023054"/>
    </source>
</evidence>
<evidence type="ECO:0000259" key="14">
    <source>
        <dbReference type="Pfam" id="PF13476"/>
    </source>
</evidence>
<keyword evidence="8 12" id="KW-0175">Coiled coil</keyword>
<evidence type="ECO:0000256" key="7">
    <source>
        <dbReference type="ARBA" id="ARBA00022840"/>
    </source>
</evidence>
<evidence type="ECO:0000256" key="10">
    <source>
        <dbReference type="ARBA" id="ARBA00023204"/>
    </source>
</evidence>
<evidence type="ECO:0000256" key="1">
    <source>
        <dbReference type="ARBA" id="ARBA00004123"/>
    </source>
</evidence>
<name>A0A2A3E206_APICC</name>
<evidence type="ECO:0000256" key="9">
    <source>
        <dbReference type="ARBA" id="ARBA00023172"/>
    </source>
</evidence>
<keyword evidence="7" id="KW-0067">ATP-binding</keyword>
<evidence type="ECO:0000256" key="2">
    <source>
        <dbReference type="ARBA" id="ARBA00004286"/>
    </source>
</evidence>
<proteinExistence type="inferred from homology"/>
<keyword evidence="4" id="KW-0158">Chromosome</keyword>
<evidence type="ECO:0000313" key="16">
    <source>
        <dbReference type="Proteomes" id="UP000242457"/>
    </source>
</evidence>
<dbReference type="Pfam" id="PF13476">
    <property type="entry name" value="AAA_23"/>
    <property type="match status" value="1"/>
</dbReference>
<evidence type="ECO:0000256" key="6">
    <source>
        <dbReference type="ARBA" id="ARBA00022763"/>
    </source>
</evidence>
<keyword evidence="16" id="KW-1185">Reference proteome</keyword>
<dbReference type="STRING" id="94128.A0A2A3E206"/>
<dbReference type="GO" id="GO:0005524">
    <property type="term" value="F:ATP binding"/>
    <property type="evidence" value="ECO:0007669"/>
    <property type="project" value="UniProtKB-KW"/>
</dbReference>
<dbReference type="GO" id="GO:0003697">
    <property type="term" value="F:single-stranded DNA binding"/>
    <property type="evidence" value="ECO:0007669"/>
    <property type="project" value="TreeGrafter"/>
</dbReference>
<evidence type="ECO:0000256" key="12">
    <source>
        <dbReference type="SAM" id="Coils"/>
    </source>
</evidence>
<dbReference type="Pfam" id="PF02463">
    <property type="entry name" value="SMC_N"/>
    <property type="match status" value="1"/>
</dbReference>
<keyword evidence="5" id="KW-0547">Nucleotide-binding</keyword>
<accession>A0A2A3E206</accession>
<evidence type="ECO:0000313" key="15">
    <source>
        <dbReference type="EMBL" id="PBC25169.1"/>
    </source>
</evidence>
<sequence>MTIKLEWVHSVLWREMHIVHNKVNIINIFEIMENNINNERKRKSTELDEFRSKRIKEKKNTFYFTEEYTYDNCKTGKIKKILIRNFMCHDALEVTLNPNVNFIIGRNGSGKSAILTALTVGLGARANITSRGASVKSFIKKGKNTATIEVTLFNKGSMAYKPDVYGDSITVFRSIGTTSFYKLKNWKGEVVSTKRTELINILRAMNIQIDNPISILNQDISRTFLVSSKPEEKYELFMKATLLDIIGNNYKEAELICEQEYEKLKQYNEILSEARKEVEQLKINIKRAEEIDKFRDEVITLEMELFWAIAISEEIKLRKVEEVLKKCEDNLKQLQDTESSAESKDEEMNKKIQKLKEEIESAEEEVNNNFETYNKAKQEYNINKNTHSIKIREWRSTQSKIKRLEDDIIILRKEIQRLESGDNTEQNERNQIKQQLIDLEQKLDETEALLRTKQTYQMHLETDKMRLLKEIQTSKIEINSCEKRIERIKLDLNTRKKYSDNILTIFGRNIPRLLRRIEEEYSNGNFKEKPRGPLGAYIKMKDPIWAPAVENYLGANTFSTFCVDNSHDAKVLNAIMKEIYLNERTPQIICSKFYNAIHDVRAHCTRSPHYSNLLDAMNISDPVVANCLIDQREIECVLLIPTSKEAAEIMSDISKVPWNCKRAFTQQADMFYPDPHYRSYGGSCGLKAKFLQVSVTDTINSALEEEIRTIDNKKNTVIKAYRIACEKEKRTSSELNSVNANVTKLHAIQNQYKSLINDLKDKIEANEAISVTVFKNELNELEKKLHEEKYEETNLNKSVLKYQETVESLEEEIKRHRELRQNLDLKIIPLKENIKELENEKEALHAKTCYTAKKLQTLHQALQNATAEFEQQQRCTNKAVSDATNRCNRINTSRSINELERLSKDLKNKIFEIERQFGTIEELRRELKEKEAKCGKDLHLASKIEKNYQLHLKRLETRRDLFSNMKQKYGENIKNSFSDVLALRNKKGIIKIDHARKVLELEVHSPNDNKRPMNDARSLSGGERSYSTVAFILALWDCTGLPFYFLDEFDVFMDKVNRRVIMDILLDHTKTHPQSQFTFLTPLDTSNVFAEDYVTIHKLACPERGNQE</sequence>
<evidence type="ECO:0000256" key="11">
    <source>
        <dbReference type="ARBA" id="ARBA00023242"/>
    </source>
</evidence>
<feature type="domain" description="RecF/RecN/SMC N-terminal" evidence="13">
    <location>
        <begin position="749"/>
        <end position="1077"/>
    </location>
</feature>
<dbReference type="GO" id="GO:0000724">
    <property type="term" value="P:double-strand break repair via homologous recombination"/>
    <property type="evidence" value="ECO:0007669"/>
    <property type="project" value="TreeGrafter"/>
</dbReference>
<reference evidence="15 16" key="1">
    <citation type="submission" date="2014-07" db="EMBL/GenBank/DDBJ databases">
        <title>Genomic and transcriptomic analysis on Apis cerana provide comprehensive insights into honey bee biology.</title>
        <authorList>
            <person name="Diao Q."/>
            <person name="Sun L."/>
            <person name="Zheng H."/>
            <person name="Zheng H."/>
            <person name="Xu S."/>
            <person name="Wang S."/>
            <person name="Zeng Z."/>
            <person name="Hu F."/>
            <person name="Su S."/>
            <person name="Wu J."/>
        </authorList>
    </citation>
    <scope>NUCLEOTIDE SEQUENCE [LARGE SCALE GENOMIC DNA]</scope>
    <source>
        <tissue evidence="15">Pupae without intestine</tissue>
    </source>
</reference>
<evidence type="ECO:0000256" key="5">
    <source>
        <dbReference type="ARBA" id="ARBA00022741"/>
    </source>
</evidence>
<dbReference type="SUPFAM" id="SSF52540">
    <property type="entry name" value="P-loop containing nucleoside triphosphate hydrolases"/>
    <property type="match status" value="1"/>
</dbReference>
<dbReference type="GO" id="GO:0003684">
    <property type="term" value="F:damaged DNA binding"/>
    <property type="evidence" value="ECO:0007669"/>
    <property type="project" value="TreeGrafter"/>
</dbReference>
<gene>
    <name evidence="15" type="ORF">APICC_01952</name>
</gene>
<keyword evidence="10" id="KW-0234">DNA repair</keyword>
<dbReference type="AlphaFoldDB" id="A0A2A3E206"/>
<keyword evidence="6" id="KW-0227">DNA damage</keyword>
<evidence type="ECO:0000259" key="13">
    <source>
        <dbReference type="Pfam" id="PF02463"/>
    </source>
</evidence>
<organism evidence="15 16">
    <name type="scientific">Apis cerana cerana</name>
    <name type="common">Oriental honeybee</name>
    <dbReference type="NCBI Taxonomy" id="94128"/>
    <lineage>
        <taxon>Eukaryota</taxon>
        <taxon>Metazoa</taxon>
        <taxon>Ecdysozoa</taxon>
        <taxon>Arthropoda</taxon>
        <taxon>Hexapoda</taxon>
        <taxon>Insecta</taxon>
        <taxon>Pterygota</taxon>
        <taxon>Neoptera</taxon>
        <taxon>Endopterygota</taxon>
        <taxon>Hymenoptera</taxon>
        <taxon>Apocrita</taxon>
        <taxon>Aculeata</taxon>
        <taxon>Apoidea</taxon>
        <taxon>Anthophila</taxon>
        <taxon>Apidae</taxon>
        <taxon>Apis</taxon>
    </lineage>
</organism>
<keyword evidence="11" id="KW-0539">Nucleus</keyword>
<feature type="coiled-coil region" evidence="12">
    <location>
        <begin position="745"/>
        <end position="933"/>
    </location>
</feature>
<comment type="subcellular location">
    <subcellularLocation>
        <location evidence="2">Chromosome</location>
    </subcellularLocation>
    <subcellularLocation>
        <location evidence="1">Nucleus</location>
    </subcellularLocation>
</comment>
<dbReference type="Gene3D" id="3.40.50.300">
    <property type="entry name" value="P-loop containing nucleotide triphosphate hydrolases"/>
    <property type="match status" value="2"/>
</dbReference>
<evidence type="ECO:0000256" key="4">
    <source>
        <dbReference type="ARBA" id="ARBA00022454"/>
    </source>
</evidence>
<dbReference type="PANTHER" id="PTHR19306:SF6">
    <property type="entry name" value="STRUCTURAL MAINTENANCE OF CHROMOSOMES PROTEIN 6"/>
    <property type="match status" value="1"/>
</dbReference>
<dbReference type="OrthoDB" id="10072614at2759"/>
<evidence type="ECO:0000256" key="3">
    <source>
        <dbReference type="ARBA" id="ARBA00006793"/>
    </source>
</evidence>
<dbReference type="EMBL" id="KZ288499">
    <property type="protein sequence ID" value="PBC25169.1"/>
    <property type="molecule type" value="Genomic_DNA"/>
</dbReference>
<dbReference type="InterPro" id="IPR027417">
    <property type="entry name" value="P-loop_NTPase"/>
</dbReference>
<dbReference type="GO" id="GO:0016887">
    <property type="term" value="F:ATP hydrolysis activity"/>
    <property type="evidence" value="ECO:0007669"/>
    <property type="project" value="InterPro"/>
</dbReference>
<dbReference type="GO" id="GO:0035861">
    <property type="term" value="C:site of double-strand break"/>
    <property type="evidence" value="ECO:0007669"/>
    <property type="project" value="TreeGrafter"/>
</dbReference>
<protein>
    <submittedName>
        <fullName evidence="15">Structural maintenance of chromosomes protein</fullName>
    </submittedName>
</protein>
<dbReference type="PANTHER" id="PTHR19306">
    <property type="entry name" value="STRUCTURAL MAINTENANCE OF CHROMOSOMES 5,6 SMC5, SMC6"/>
    <property type="match status" value="1"/>
</dbReference>
<dbReference type="GO" id="GO:0005634">
    <property type="term" value="C:nucleus"/>
    <property type="evidence" value="ECO:0007669"/>
    <property type="project" value="UniProtKB-SubCell"/>
</dbReference>
<feature type="domain" description="Rad50/SbcC-type AAA" evidence="14">
    <location>
        <begin position="80"/>
        <end position="366"/>
    </location>
</feature>
<comment type="similarity">
    <text evidence="3">Belongs to the SMC family. SMC6 subfamily.</text>
</comment>
<dbReference type="GO" id="GO:0030915">
    <property type="term" value="C:Smc5-Smc6 complex"/>
    <property type="evidence" value="ECO:0007669"/>
    <property type="project" value="TreeGrafter"/>
</dbReference>
<dbReference type="Proteomes" id="UP000242457">
    <property type="component" value="Unassembled WGS sequence"/>
</dbReference>
<feature type="coiled-coil region" evidence="12">
    <location>
        <begin position="257"/>
        <end position="449"/>
    </location>
</feature>